<dbReference type="PROSITE" id="PS50109">
    <property type="entry name" value="HIS_KIN"/>
    <property type="match status" value="1"/>
</dbReference>
<protein>
    <recommendedName>
        <fullName evidence="3">Chemotaxis protein CheA</fullName>
        <ecNumber evidence="2">2.7.13.3</ecNumber>
    </recommendedName>
</protein>
<keyword evidence="18" id="KW-1185">Reference proteome</keyword>
<evidence type="ECO:0000256" key="7">
    <source>
        <dbReference type="ARBA" id="ARBA00023012"/>
    </source>
</evidence>
<dbReference type="SUPFAM" id="SSF52172">
    <property type="entry name" value="CheY-like"/>
    <property type="match status" value="1"/>
</dbReference>
<dbReference type="GO" id="GO:0000155">
    <property type="term" value="F:phosphorelay sensor kinase activity"/>
    <property type="evidence" value="ECO:0007669"/>
    <property type="project" value="UniProtKB-ARBA"/>
</dbReference>
<organism evidence="17 18">
    <name type="scientific">Nitrosovibrio tenuis</name>
    <dbReference type="NCBI Taxonomy" id="1233"/>
    <lineage>
        <taxon>Bacteria</taxon>
        <taxon>Pseudomonadati</taxon>
        <taxon>Pseudomonadota</taxon>
        <taxon>Betaproteobacteria</taxon>
        <taxon>Nitrosomonadales</taxon>
        <taxon>Nitrosomonadaceae</taxon>
        <taxon>Nitrosovibrio</taxon>
    </lineage>
</organism>
<sequence>MKNKNDELLKKLLVTFRVEADAHLQTMASGLLALEKTPVAEQSALIEAIFRAAHSLKGAARAVNLTHVEAVCRSLENIFSATKDKRLVISSELIDLLLQATNALEGLLASDDGEASARKPAVAPLIRQLDDALRRPSPEPSLPVSSTPVSPPQVGLPTDNTPTQPGARAASSSPPSRASTTVRVSAEKLDMVMRQVEELLLPCMAVGHRAQELGHATTTLATWKKQRLQIQPVLRVVDRELTSSGTDANRSLPIHELPKLLKYLDAEQVQMKMLEDQLARLQHAAEQDQRMLVGMTDTLRQDVKEMQLLPFASLLGILPRFSRELAREQGKSLETVIQGSELEIDRHILEEMKDPLIHLVRNCIDHGIEQPPVRVAGGKPPHGTITLACSQKDSSTVEVLVADDGAGLDLTMVKAAACKLGVVSTDEAEQLGDLEAAALAFQSGVTTSPIVTDISGRGLGLAIVREKVEHLGGSIAVKSKPAEGTAFHISLPRTLANFRGVLVHAGEQLFVIPSTSVERVVRIPYKEIRTVENRATILVDEQPVSLVWLSDVLELPRRAVSVEPTDSATVVVLGSRLLRVAFLVEEIIGEQEVLVKALVRPLIRVRNIAGASVLGSGRVAPVLNTADLLKSAVKRPASAPEFASPLSTPKEEKAKKQSILVVEDSITSRVLLKNILESAGYRVSTAVDGVDGYTTLKTGAFDLVVSDVEMPRMDGFGLTAQIRAEKQFSGLPVVLVTALESREHRERGIDAGANAYIVKGSFDQSNLLEVIQRLIGTSSTQQS</sequence>
<name>A0A1H7KIW0_9PROT</name>
<dbReference type="EMBL" id="FOBH01000003">
    <property type="protein sequence ID" value="SEK85857.1"/>
    <property type="molecule type" value="Genomic_DNA"/>
</dbReference>
<evidence type="ECO:0000256" key="8">
    <source>
        <dbReference type="ARBA" id="ARBA00035100"/>
    </source>
</evidence>
<feature type="domain" description="Response regulatory" evidence="14">
    <location>
        <begin position="658"/>
        <end position="774"/>
    </location>
</feature>
<dbReference type="Gene3D" id="3.40.50.2300">
    <property type="match status" value="1"/>
</dbReference>
<evidence type="ECO:0000259" key="16">
    <source>
        <dbReference type="PROSITE" id="PS50894"/>
    </source>
</evidence>
<dbReference type="InterPro" id="IPR011006">
    <property type="entry name" value="CheY-like_superfamily"/>
</dbReference>
<dbReference type="RefSeq" id="WP_090828069.1">
    <property type="nucleotide sequence ID" value="NZ_FOBH01000003.1"/>
</dbReference>
<dbReference type="EC" id="2.7.13.3" evidence="2"/>
<evidence type="ECO:0000256" key="12">
    <source>
        <dbReference type="SAM" id="MobiDB-lite"/>
    </source>
</evidence>
<evidence type="ECO:0000313" key="17">
    <source>
        <dbReference type="EMBL" id="SEK85857.1"/>
    </source>
</evidence>
<evidence type="ECO:0000259" key="14">
    <source>
        <dbReference type="PROSITE" id="PS50110"/>
    </source>
</evidence>
<dbReference type="SMART" id="SM00387">
    <property type="entry name" value="HATPase_c"/>
    <property type="match status" value="1"/>
</dbReference>
<dbReference type="PROSITE" id="PS50894">
    <property type="entry name" value="HPT"/>
    <property type="match status" value="1"/>
</dbReference>
<reference evidence="17 18" key="1">
    <citation type="submission" date="2016-10" db="EMBL/GenBank/DDBJ databases">
        <authorList>
            <person name="de Groot N.N."/>
        </authorList>
    </citation>
    <scope>NUCLEOTIDE SEQUENCE [LARGE SCALE GENOMIC DNA]</scope>
    <source>
        <strain evidence="17 18">Nv1</strain>
    </source>
</reference>
<dbReference type="PROSITE" id="PS50110">
    <property type="entry name" value="RESPONSE_REGULATORY"/>
    <property type="match status" value="1"/>
</dbReference>
<dbReference type="OrthoDB" id="9803176at2"/>
<dbReference type="InterPro" id="IPR004358">
    <property type="entry name" value="Sig_transdc_His_kin-like_C"/>
</dbReference>
<feature type="domain" description="Histidine kinase" evidence="13">
    <location>
        <begin position="252"/>
        <end position="495"/>
    </location>
</feature>
<dbReference type="AlphaFoldDB" id="A0A1H7KIW0"/>
<dbReference type="PANTHER" id="PTHR43395">
    <property type="entry name" value="SENSOR HISTIDINE KINASE CHEA"/>
    <property type="match status" value="1"/>
</dbReference>
<feature type="coiled-coil region" evidence="11">
    <location>
        <begin position="264"/>
        <end position="291"/>
    </location>
</feature>
<dbReference type="SMART" id="SM00448">
    <property type="entry name" value="REC"/>
    <property type="match status" value="1"/>
</dbReference>
<proteinExistence type="predicted"/>
<dbReference type="STRING" id="1233.SAMN05216387_103219"/>
<dbReference type="InterPro" id="IPR001789">
    <property type="entry name" value="Sig_transdc_resp-reg_receiver"/>
</dbReference>
<dbReference type="InterPro" id="IPR036890">
    <property type="entry name" value="HATPase_C_sf"/>
</dbReference>
<dbReference type="CDD" id="cd00088">
    <property type="entry name" value="HPT"/>
    <property type="match status" value="1"/>
</dbReference>
<keyword evidence="7" id="KW-0902">Two-component regulatory system</keyword>
<feature type="modified residue" description="Phosphohistidine" evidence="9">
    <location>
        <position position="54"/>
    </location>
</feature>
<dbReference type="SUPFAM" id="SSF47226">
    <property type="entry name" value="Histidine-containing phosphotransfer domain, HPT domain"/>
    <property type="match status" value="1"/>
</dbReference>
<evidence type="ECO:0000256" key="10">
    <source>
        <dbReference type="PROSITE-ProRule" id="PRU00169"/>
    </source>
</evidence>
<comment type="catalytic activity">
    <reaction evidence="1">
        <text>ATP + protein L-histidine = ADP + protein N-phospho-L-histidine.</text>
        <dbReference type="EC" id="2.7.13.3"/>
    </reaction>
</comment>
<dbReference type="InterPro" id="IPR051315">
    <property type="entry name" value="Bact_Chemotaxis_CheA"/>
</dbReference>
<dbReference type="SMART" id="SM00260">
    <property type="entry name" value="CheW"/>
    <property type="match status" value="1"/>
</dbReference>
<dbReference type="Proteomes" id="UP000198620">
    <property type="component" value="Unassembled WGS sequence"/>
</dbReference>
<dbReference type="InterPro" id="IPR005467">
    <property type="entry name" value="His_kinase_dom"/>
</dbReference>
<feature type="domain" description="CheW-like" evidence="15">
    <location>
        <begin position="497"/>
        <end position="634"/>
    </location>
</feature>
<dbReference type="Gene3D" id="3.30.565.10">
    <property type="entry name" value="Histidine kinase-like ATPase, C-terminal domain"/>
    <property type="match status" value="1"/>
</dbReference>
<dbReference type="InterPro" id="IPR002545">
    <property type="entry name" value="CheW-lke_dom"/>
</dbReference>
<feature type="compositionally biased region" description="Low complexity" evidence="12">
    <location>
        <begin position="167"/>
        <end position="179"/>
    </location>
</feature>
<dbReference type="GO" id="GO:0006935">
    <property type="term" value="P:chemotaxis"/>
    <property type="evidence" value="ECO:0007669"/>
    <property type="project" value="InterPro"/>
</dbReference>
<evidence type="ECO:0000256" key="11">
    <source>
        <dbReference type="SAM" id="Coils"/>
    </source>
</evidence>
<dbReference type="SMART" id="SM00073">
    <property type="entry name" value="HPT"/>
    <property type="match status" value="1"/>
</dbReference>
<accession>A0A1H7KIW0</accession>
<feature type="domain" description="HPt" evidence="16">
    <location>
        <begin position="5"/>
        <end position="111"/>
    </location>
</feature>
<gene>
    <name evidence="17" type="ORF">SAMN05216387_103219</name>
</gene>
<feature type="modified residue" description="4-aspartylphosphate" evidence="10">
    <location>
        <position position="707"/>
    </location>
</feature>
<evidence type="ECO:0000256" key="9">
    <source>
        <dbReference type="PROSITE-ProRule" id="PRU00110"/>
    </source>
</evidence>
<dbReference type="InterPro" id="IPR008207">
    <property type="entry name" value="Sig_transdc_His_kin_Hpt_dom"/>
</dbReference>
<dbReference type="Gene3D" id="1.20.120.160">
    <property type="entry name" value="HPT domain"/>
    <property type="match status" value="1"/>
</dbReference>
<feature type="region of interest" description="Disordered" evidence="12">
    <location>
        <begin position="133"/>
        <end position="183"/>
    </location>
</feature>
<keyword evidence="6 17" id="KW-0418">Kinase</keyword>
<dbReference type="Gene3D" id="2.30.30.40">
    <property type="entry name" value="SH3 Domains"/>
    <property type="match status" value="1"/>
</dbReference>
<keyword evidence="11" id="KW-0175">Coiled coil</keyword>
<dbReference type="InterPro" id="IPR036641">
    <property type="entry name" value="HPT_dom_sf"/>
</dbReference>
<evidence type="ECO:0000259" key="13">
    <source>
        <dbReference type="PROSITE" id="PS50109"/>
    </source>
</evidence>
<evidence type="ECO:0000313" key="18">
    <source>
        <dbReference type="Proteomes" id="UP000198620"/>
    </source>
</evidence>
<dbReference type="PANTHER" id="PTHR43395:SF1">
    <property type="entry name" value="CHEMOTAXIS PROTEIN CHEA"/>
    <property type="match status" value="1"/>
</dbReference>
<comment type="function">
    <text evidence="8">Involved in the transmission of sensory signals from the chemoreceptors to the flagellar motors. CheA is autophosphorylated; it can transfer its phosphate group to either CheB or CheY.</text>
</comment>
<dbReference type="Pfam" id="PF02518">
    <property type="entry name" value="HATPase_c"/>
    <property type="match status" value="1"/>
</dbReference>
<dbReference type="Pfam" id="PF01584">
    <property type="entry name" value="CheW"/>
    <property type="match status" value="1"/>
</dbReference>
<dbReference type="PRINTS" id="PR00344">
    <property type="entry name" value="BCTRLSENSOR"/>
</dbReference>
<dbReference type="SUPFAM" id="SSF50341">
    <property type="entry name" value="CheW-like"/>
    <property type="match status" value="1"/>
</dbReference>
<dbReference type="FunFam" id="3.30.565.10:FF:000016">
    <property type="entry name" value="Chemotaxis protein CheA, putative"/>
    <property type="match status" value="1"/>
</dbReference>
<dbReference type="SUPFAM" id="SSF55874">
    <property type="entry name" value="ATPase domain of HSP90 chaperone/DNA topoisomerase II/histidine kinase"/>
    <property type="match status" value="1"/>
</dbReference>
<evidence type="ECO:0000256" key="2">
    <source>
        <dbReference type="ARBA" id="ARBA00012438"/>
    </source>
</evidence>
<evidence type="ECO:0000259" key="15">
    <source>
        <dbReference type="PROSITE" id="PS50851"/>
    </source>
</evidence>
<dbReference type="InterPro" id="IPR036061">
    <property type="entry name" value="CheW-like_dom_sf"/>
</dbReference>
<dbReference type="Pfam" id="PF01627">
    <property type="entry name" value="Hpt"/>
    <property type="match status" value="1"/>
</dbReference>
<dbReference type="InterPro" id="IPR003594">
    <property type="entry name" value="HATPase_dom"/>
</dbReference>
<dbReference type="Pfam" id="PF00072">
    <property type="entry name" value="Response_reg"/>
    <property type="match status" value="1"/>
</dbReference>
<evidence type="ECO:0000256" key="1">
    <source>
        <dbReference type="ARBA" id="ARBA00000085"/>
    </source>
</evidence>
<evidence type="ECO:0000256" key="4">
    <source>
        <dbReference type="ARBA" id="ARBA00022553"/>
    </source>
</evidence>
<evidence type="ECO:0000256" key="6">
    <source>
        <dbReference type="ARBA" id="ARBA00022777"/>
    </source>
</evidence>
<evidence type="ECO:0000256" key="5">
    <source>
        <dbReference type="ARBA" id="ARBA00022679"/>
    </source>
</evidence>
<evidence type="ECO:0000256" key="3">
    <source>
        <dbReference type="ARBA" id="ARBA00021495"/>
    </source>
</evidence>
<keyword evidence="5" id="KW-0808">Transferase</keyword>
<dbReference type="PROSITE" id="PS50851">
    <property type="entry name" value="CHEW"/>
    <property type="match status" value="1"/>
</dbReference>
<keyword evidence="4 10" id="KW-0597">Phosphoprotein</keyword>